<evidence type="ECO:0000313" key="4">
    <source>
        <dbReference type="Proteomes" id="UP001500280"/>
    </source>
</evidence>
<evidence type="ECO:0000256" key="2">
    <source>
        <dbReference type="SAM" id="SignalP"/>
    </source>
</evidence>
<comment type="caution">
    <text evidence="3">The sequence shown here is derived from an EMBL/GenBank/DDBJ whole genome shotgun (WGS) entry which is preliminary data.</text>
</comment>
<dbReference type="RefSeq" id="WP_344152585.1">
    <property type="nucleotide sequence ID" value="NZ_BAAANF010000012.1"/>
</dbReference>
<feature type="signal peptide" evidence="2">
    <location>
        <begin position="1"/>
        <end position="21"/>
    </location>
</feature>
<feature type="chain" id="PRO_5045200314" description="LppP/LprE family lipoprotein" evidence="2">
    <location>
        <begin position="22"/>
        <end position="201"/>
    </location>
</feature>
<organism evidence="3 4">
    <name type="scientific">Kribbella yunnanensis</name>
    <dbReference type="NCBI Taxonomy" id="190194"/>
    <lineage>
        <taxon>Bacteria</taxon>
        <taxon>Bacillati</taxon>
        <taxon>Actinomycetota</taxon>
        <taxon>Actinomycetes</taxon>
        <taxon>Propionibacteriales</taxon>
        <taxon>Kribbellaceae</taxon>
        <taxon>Kribbella</taxon>
    </lineage>
</organism>
<name>A0ABN2HGP1_9ACTN</name>
<dbReference type="Proteomes" id="UP001500280">
    <property type="component" value="Unassembled WGS sequence"/>
</dbReference>
<gene>
    <name evidence="3" type="ORF">GCM10009745_35550</name>
</gene>
<accession>A0ABN2HGP1</accession>
<protein>
    <recommendedName>
        <fullName evidence="5">LppP/LprE family lipoprotein</fullName>
    </recommendedName>
</protein>
<keyword evidence="4" id="KW-1185">Reference proteome</keyword>
<evidence type="ECO:0000256" key="1">
    <source>
        <dbReference type="SAM" id="MobiDB-lite"/>
    </source>
</evidence>
<dbReference type="PROSITE" id="PS51257">
    <property type="entry name" value="PROKAR_LIPOPROTEIN"/>
    <property type="match status" value="1"/>
</dbReference>
<evidence type="ECO:0000313" key="3">
    <source>
        <dbReference type="EMBL" id="GAA1687646.1"/>
    </source>
</evidence>
<feature type="compositionally biased region" description="Polar residues" evidence="1">
    <location>
        <begin position="40"/>
        <end position="55"/>
    </location>
</feature>
<reference evidence="3 4" key="1">
    <citation type="journal article" date="2019" name="Int. J. Syst. Evol. Microbiol.">
        <title>The Global Catalogue of Microorganisms (GCM) 10K type strain sequencing project: providing services to taxonomists for standard genome sequencing and annotation.</title>
        <authorList>
            <consortium name="The Broad Institute Genomics Platform"/>
            <consortium name="The Broad Institute Genome Sequencing Center for Infectious Disease"/>
            <person name="Wu L."/>
            <person name="Ma J."/>
        </authorList>
    </citation>
    <scope>NUCLEOTIDE SEQUENCE [LARGE SCALE GENOMIC DNA]</scope>
    <source>
        <strain evidence="3 4">JCM 14307</strain>
    </source>
</reference>
<evidence type="ECO:0008006" key="5">
    <source>
        <dbReference type="Google" id="ProtNLM"/>
    </source>
</evidence>
<dbReference type="EMBL" id="BAAANF010000012">
    <property type="protein sequence ID" value="GAA1687646.1"/>
    <property type="molecule type" value="Genomic_DNA"/>
</dbReference>
<keyword evidence="2" id="KW-0732">Signal</keyword>
<proteinExistence type="predicted"/>
<feature type="region of interest" description="Disordered" evidence="1">
    <location>
        <begin position="34"/>
        <end position="63"/>
    </location>
</feature>
<sequence>MRMQRLLAPAVAAVAALAVLSGCGNGSGLRVEGAEPADANSVSPRVSAPTTSSSPGVRAKPVTPAPLTQIRTKLLADKALDSYSRSVLVKCTVISRCLGPGPTVDVMHNGVPQQVVYIHTLDKFVFGAFLMALEPGGPRRIWALKVDQPTINASPQGDLVVESENFQPDDKPCCPSGRKVEVYRWDGRQMAKVSSTDQKGD</sequence>